<reference evidence="1 2" key="1">
    <citation type="submission" date="2020-08" db="EMBL/GenBank/DDBJ databases">
        <title>Genomic Encyclopedia of Type Strains, Phase III (KMG-III): the genomes of soil and plant-associated and newly described type strains.</title>
        <authorList>
            <person name="Whitman W."/>
        </authorList>
    </citation>
    <scope>NUCLEOTIDE SEQUENCE [LARGE SCALE GENOMIC DNA]</scope>
    <source>
        <strain evidence="1 2">CECT 8803</strain>
    </source>
</reference>
<gene>
    <name evidence="1" type="ORF">FHR98_000970</name>
</gene>
<dbReference type="AlphaFoldDB" id="A0A839SQZ2"/>
<accession>A0A839SQZ2</accession>
<comment type="caution">
    <text evidence="1">The sequence shown here is derived from an EMBL/GenBank/DDBJ whole genome shotgun (WGS) entry which is preliminary data.</text>
</comment>
<evidence type="ECO:0000313" key="2">
    <source>
        <dbReference type="Proteomes" id="UP000581135"/>
    </source>
</evidence>
<evidence type="ECO:0000313" key="1">
    <source>
        <dbReference type="EMBL" id="MBB3064698.1"/>
    </source>
</evidence>
<dbReference type="Proteomes" id="UP000581135">
    <property type="component" value="Unassembled WGS sequence"/>
</dbReference>
<dbReference type="EMBL" id="JACHXA010000002">
    <property type="protein sequence ID" value="MBB3064698.1"/>
    <property type="molecule type" value="Genomic_DNA"/>
</dbReference>
<dbReference type="InterPro" id="IPR007739">
    <property type="entry name" value="RgpF"/>
</dbReference>
<name>A0A839SQZ2_9PROT</name>
<dbReference type="RefSeq" id="WP_183415497.1">
    <property type="nucleotide sequence ID" value="NZ_JACHXA010000002.1"/>
</dbReference>
<keyword evidence="2" id="KW-1185">Reference proteome</keyword>
<sequence length="346" mass="40726">MGIYHAYKLVIRRIYKLYKHVGIILSILRGYLRFKQSFIRRDIEGTGALAQQHSVAVFIHWEAKGFVHPYVVHYLEALREAGFSILFVTNAPKLPERSIEILKPLCMRILWRKNVGYDFGAYKEAVLYLEDQLPHLDRLMLANDSVYGPLMPLNRSLQRADPALADVWSMTDSWERRYHLQSYFLLLYPRALKSQEFLSFWKQIRYVNNKAFVISKYELGFTRAMLRGGLNVHALYPYEEIVAKVVEAWGSGARNTRELRKLHERTRAFVDQILDFIITGMPVNPTHFLWDQLVLRMGFPFVKRELLTQNPGNVPWLTLWEGIIRQASEYDTRMIRDHLKAHSQQR</sequence>
<protein>
    <submittedName>
        <fullName evidence="1">Lipopolysaccharide biosynthesis protein</fullName>
    </submittedName>
</protein>
<proteinExistence type="predicted"/>
<organism evidence="1 2">
    <name type="scientific">Limibacillus halophilus</name>
    <dbReference type="NCBI Taxonomy" id="1579333"/>
    <lineage>
        <taxon>Bacteria</taxon>
        <taxon>Pseudomonadati</taxon>
        <taxon>Pseudomonadota</taxon>
        <taxon>Alphaproteobacteria</taxon>
        <taxon>Rhodospirillales</taxon>
        <taxon>Rhodovibrionaceae</taxon>
        <taxon>Limibacillus</taxon>
    </lineage>
</organism>
<dbReference type="Pfam" id="PF05045">
    <property type="entry name" value="RgpF"/>
    <property type="match status" value="1"/>
</dbReference>